<feature type="domain" description="5'-Nucleotidase C-terminal" evidence="2">
    <location>
        <begin position="165"/>
        <end position="298"/>
    </location>
</feature>
<dbReference type="GO" id="GO:0000166">
    <property type="term" value="F:nucleotide binding"/>
    <property type="evidence" value="ECO:0007669"/>
    <property type="project" value="UniProtKB-KW"/>
</dbReference>
<dbReference type="STRING" id="1297742.A176_001587"/>
<dbReference type="InterPro" id="IPR006179">
    <property type="entry name" value="5_nucleotidase/apyrase"/>
</dbReference>
<dbReference type="GO" id="GO:0009166">
    <property type="term" value="P:nucleotide catabolic process"/>
    <property type="evidence" value="ECO:0007669"/>
    <property type="project" value="InterPro"/>
</dbReference>
<dbReference type="GO" id="GO:0008768">
    <property type="term" value="F:UDP-sugar diphosphatase activity"/>
    <property type="evidence" value="ECO:0007669"/>
    <property type="project" value="TreeGrafter"/>
</dbReference>
<dbReference type="KEGG" id="mym:A176_001587"/>
<organism evidence="3 4">
    <name type="scientific">Pseudomyxococcus hansupus</name>
    <dbReference type="NCBI Taxonomy" id="1297742"/>
    <lineage>
        <taxon>Bacteria</taxon>
        <taxon>Pseudomonadati</taxon>
        <taxon>Myxococcota</taxon>
        <taxon>Myxococcia</taxon>
        <taxon>Myxococcales</taxon>
        <taxon>Cystobacterineae</taxon>
        <taxon>Myxococcaceae</taxon>
        <taxon>Pseudomyxococcus</taxon>
    </lineage>
</organism>
<dbReference type="GO" id="GO:0008253">
    <property type="term" value="F:5'-nucleotidase activity"/>
    <property type="evidence" value="ECO:0007669"/>
    <property type="project" value="TreeGrafter"/>
</dbReference>
<dbReference type="EMBL" id="CP012109">
    <property type="protein sequence ID" value="AKQ64675.1"/>
    <property type="molecule type" value="Genomic_DNA"/>
</dbReference>
<dbReference type="InterPro" id="IPR036907">
    <property type="entry name" value="5'-Nucleotdase_C_sf"/>
</dbReference>
<dbReference type="Pfam" id="PF02872">
    <property type="entry name" value="5_nucleotid_C"/>
    <property type="match status" value="1"/>
</dbReference>
<evidence type="ECO:0000256" key="1">
    <source>
        <dbReference type="RuleBase" id="RU362119"/>
    </source>
</evidence>
<dbReference type="Proteomes" id="UP000009026">
    <property type="component" value="Chromosome"/>
</dbReference>
<proteinExistence type="inferred from homology"/>
<keyword evidence="4" id="KW-1185">Reference proteome</keyword>
<dbReference type="InterPro" id="IPR008334">
    <property type="entry name" value="5'-Nucleotdase_C"/>
</dbReference>
<keyword evidence="1" id="KW-0378">Hydrolase</keyword>
<dbReference type="InterPro" id="IPR029052">
    <property type="entry name" value="Metallo-depent_PP-like"/>
</dbReference>
<evidence type="ECO:0000313" key="4">
    <source>
        <dbReference type="Proteomes" id="UP000009026"/>
    </source>
</evidence>
<dbReference type="PANTHER" id="PTHR11575">
    <property type="entry name" value="5'-NUCLEOTIDASE-RELATED"/>
    <property type="match status" value="1"/>
</dbReference>
<accession>A0A0H4WTP8</accession>
<evidence type="ECO:0000259" key="2">
    <source>
        <dbReference type="Pfam" id="PF02872"/>
    </source>
</evidence>
<dbReference type="Gene3D" id="3.90.780.10">
    <property type="entry name" value="5'-Nucleotidase, C-terminal domain"/>
    <property type="match status" value="1"/>
</dbReference>
<comment type="similarity">
    <text evidence="1">Belongs to the 5'-nucleotidase family.</text>
</comment>
<dbReference type="eggNOG" id="COG0737">
    <property type="taxonomic scope" value="Bacteria"/>
</dbReference>
<sequence>MAHAGGKCADLSNPRDTSSCARGDAEILDMLDALPPGTVDAVVAGHTHQTMGHFFGDVPVIETTGQARSLGVVELYVDPERRRVIPGRTRIQAAIPLCAKVDAASGTCDGRRLKEQPEVRLVPASFMGAQVTPDAQVAPLLVSALELAREAQHRPVGLVAPVPLARGYTAEGALGNLVADVLRASAQADVGVMNPGGIRADLPAGALTFGQVFEALPFDNTLAVVTLTGTELTRLMALAHANDRGSVFAVSGLELTLNRCPGPQRLQTVTLTGGTPLASERLYRVALPDFLARGGDGLGPVTDSLPPERVDLAPVKGLDLREALLAYGKAQGGTLNAPALGRVRYMGVAECPQKER</sequence>
<dbReference type="PRINTS" id="PR01607">
    <property type="entry name" value="APYRASEFAMLY"/>
</dbReference>
<dbReference type="PANTHER" id="PTHR11575:SF24">
    <property type="entry name" value="5'-NUCLEOTIDASE"/>
    <property type="match status" value="1"/>
</dbReference>
<evidence type="ECO:0000313" key="3">
    <source>
        <dbReference type="EMBL" id="AKQ64675.1"/>
    </source>
</evidence>
<dbReference type="PATRIC" id="fig|1297742.4.peg.1602"/>
<gene>
    <name evidence="3" type="ORF">A176_001587</name>
</gene>
<protein>
    <submittedName>
        <fullName evidence="3">5'-nucleotidase</fullName>
    </submittedName>
</protein>
<dbReference type="SUPFAM" id="SSF55816">
    <property type="entry name" value="5'-nucleotidase (syn. UDP-sugar hydrolase), C-terminal domain"/>
    <property type="match status" value="1"/>
</dbReference>
<keyword evidence="1" id="KW-0547">Nucleotide-binding</keyword>
<reference evidence="3 4" key="1">
    <citation type="journal article" date="2016" name="PLoS ONE">
        <title>Complete Genome Sequence and Comparative Genomics of a Novel Myxobacterium Myxococcus hansupus.</title>
        <authorList>
            <person name="Sharma G."/>
            <person name="Narwani T."/>
            <person name="Subramanian S."/>
        </authorList>
    </citation>
    <scope>NUCLEOTIDE SEQUENCE [LARGE SCALE GENOMIC DNA]</scope>
    <source>
        <strain evidence="4">mixupus</strain>
    </source>
</reference>
<dbReference type="AlphaFoldDB" id="A0A0H4WTP8"/>
<dbReference type="GO" id="GO:0030288">
    <property type="term" value="C:outer membrane-bounded periplasmic space"/>
    <property type="evidence" value="ECO:0007669"/>
    <property type="project" value="TreeGrafter"/>
</dbReference>
<dbReference type="SUPFAM" id="SSF56300">
    <property type="entry name" value="Metallo-dependent phosphatases"/>
    <property type="match status" value="1"/>
</dbReference>
<name>A0A0H4WTP8_9BACT</name>
<dbReference type="Gene3D" id="3.60.21.10">
    <property type="match status" value="1"/>
</dbReference>